<keyword evidence="6" id="KW-0653">Protein transport</keyword>
<dbReference type="InterPro" id="IPR011989">
    <property type="entry name" value="ARM-like"/>
</dbReference>
<dbReference type="Pfam" id="PF18829">
    <property type="entry name" value="Importin_rep_6"/>
    <property type="match status" value="1"/>
</dbReference>
<comment type="caution">
    <text evidence="11">The sequence shown here is derived from an EMBL/GenBank/DDBJ whole genome shotgun (WGS) entry which is preliminary data.</text>
</comment>
<dbReference type="InterPro" id="IPR041389">
    <property type="entry name" value="Importin_rep_6"/>
</dbReference>
<dbReference type="Pfam" id="PF18808">
    <property type="entry name" value="Importin_rep_4"/>
    <property type="match status" value="1"/>
</dbReference>
<dbReference type="InterPro" id="IPR040122">
    <property type="entry name" value="Importin_beta"/>
</dbReference>
<evidence type="ECO:0000256" key="2">
    <source>
        <dbReference type="ARBA" id="ARBA00004496"/>
    </source>
</evidence>
<sequence>MSLQNGAPPALSQAAKEMSNILLRLQNPDNATRNAAESQYNHATSQPGLCLEALSSLASTPGVEPVVRSTAAVLMRRSCSELWERAEPDIKTAVKSRLLVGIRSHAPRDVRRKLCDTISVLAGPLIDKTPSQWPELFPTLFQLTRSCNSFERESALYIFAQLAEFLDESIFTPHLPALKVALQAGLADSELSVSVAALRATTALISVLDESVCNEFVDLIPLMLQPVQRAVTSGSEDDAKTSIEMLIEVVESEPCFYKKDLPQVCSIMLEVCKNTNSNSEGGPRQVSLEFLVSIAEKLPTQCRKMGTFVKNVFPVALQMMLEIEDDSDWYELDDEDDNSEYTHFDCGQESLDRLAIALGGKAVLPVAESIISAFLQNSNWVYRHAALLALSQIGEGCQKQIEQKLGTVIQLALAKFLDPHPRVRWAAINCIGQMCTDFGPRIQEDYHADIVRALITVMDDKDNPRVQSHSAAAVINFCDEATSEIIAPYLDQLLGKLQALLNSSHLNTQEQAVTAIAAVADSAETHFVKYYDWFMPRLKQVLSTTTGHRELRRLRGKVMECISLVGLSVGVEKFGPDADEVMKLLVETVAAHVDDPDDPQSFYLMQAYARICRCLKSAFIPYLPHVMPRLLQAANQKPDITILGILEDEDPQDEEGYETLTIGDKRVGIRTSALEDKAVACSMLTCFIAELRAGFYDYVEQVTELMVPLLKFFYHEDCRSAAANCIPDLIRAVRESGKDPSGAQVISIIQYALPELLEATRNEPDVDVLVHMLDSLAQIGSMVGPPAIPQEMMPEIAKTISIVLLESEARNLERKRIAKQEEWDEEANEEAAAEEAKEEELLSRVATAANAFLRVHGSNGFVQAFTASQELSEGPEAVSTMQIFWLRLQGMRPPYERQAALCVFDDLILYGGREGQSVISGVLPAMCAYAGDPDADVRQAACYGIGVCARMGGDIFQSAANPALPQNLERLIRDPNSRSEAEANATDNAVAALLKILEFQPHFVGDKGFSYGALIVNYLPARADESEAQVMHSTLIRLVQAGDTRFIGDNFSYLPQVLSVILSILGTSLIDDEATRMAVEVIKGMRSKYPEVLHRATGLLSEEQRQKLVAVVNSA</sequence>
<evidence type="ECO:0000259" key="10">
    <source>
        <dbReference type="PROSITE" id="PS50166"/>
    </source>
</evidence>
<name>A0A2V3IUE6_9FLOR</name>
<feature type="coiled-coil region" evidence="9">
    <location>
        <begin position="802"/>
        <end position="844"/>
    </location>
</feature>
<dbReference type="InterPro" id="IPR034085">
    <property type="entry name" value="TOG"/>
</dbReference>
<comment type="subcellular location">
    <subcellularLocation>
        <location evidence="2">Cytoplasm</location>
    </subcellularLocation>
    <subcellularLocation>
        <location evidence="1">Nucleus</location>
    </subcellularLocation>
</comment>
<evidence type="ECO:0000256" key="3">
    <source>
        <dbReference type="ARBA" id="ARBA00022448"/>
    </source>
</evidence>
<gene>
    <name evidence="11" type="ORF">BWQ96_04857</name>
</gene>
<dbReference type="InterPro" id="IPR000357">
    <property type="entry name" value="HEAT"/>
</dbReference>
<evidence type="ECO:0000313" key="12">
    <source>
        <dbReference type="Proteomes" id="UP000247409"/>
    </source>
</evidence>
<dbReference type="SMART" id="SM01349">
    <property type="entry name" value="TOG"/>
    <property type="match status" value="1"/>
</dbReference>
<keyword evidence="3" id="KW-0813">Transport</keyword>
<keyword evidence="4" id="KW-0963">Cytoplasm</keyword>
<evidence type="ECO:0000256" key="6">
    <source>
        <dbReference type="ARBA" id="ARBA00022927"/>
    </source>
</evidence>
<dbReference type="Pfam" id="PF25780">
    <property type="entry name" value="TPR_IPO5"/>
    <property type="match status" value="1"/>
</dbReference>
<dbReference type="GO" id="GO:0006606">
    <property type="term" value="P:protein import into nucleus"/>
    <property type="evidence" value="ECO:0007669"/>
    <property type="project" value="InterPro"/>
</dbReference>
<evidence type="ECO:0000256" key="8">
    <source>
        <dbReference type="ARBA" id="ARBA00023242"/>
    </source>
</evidence>
<evidence type="ECO:0000256" key="1">
    <source>
        <dbReference type="ARBA" id="ARBA00004123"/>
    </source>
</evidence>
<dbReference type="EMBL" id="NBIV01000062">
    <property type="protein sequence ID" value="PXF45337.1"/>
    <property type="molecule type" value="Genomic_DNA"/>
</dbReference>
<dbReference type="STRING" id="448386.A0A2V3IUE6"/>
<dbReference type="GO" id="GO:0005737">
    <property type="term" value="C:cytoplasm"/>
    <property type="evidence" value="ECO:0007669"/>
    <property type="project" value="UniProtKB-SubCell"/>
</dbReference>
<dbReference type="SUPFAM" id="SSF48371">
    <property type="entry name" value="ARM repeat"/>
    <property type="match status" value="2"/>
</dbReference>
<keyword evidence="7" id="KW-0007">Acetylation</keyword>
<keyword evidence="9" id="KW-0175">Coiled coil</keyword>
<dbReference type="InterPro" id="IPR001494">
    <property type="entry name" value="Importin-beta_N"/>
</dbReference>
<dbReference type="Pfam" id="PF02985">
    <property type="entry name" value="HEAT"/>
    <property type="match status" value="2"/>
</dbReference>
<dbReference type="InterPro" id="IPR041653">
    <property type="entry name" value="Importin_rep_4"/>
</dbReference>
<dbReference type="OrthoDB" id="543373at2759"/>
<dbReference type="GO" id="GO:0031267">
    <property type="term" value="F:small GTPase binding"/>
    <property type="evidence" value="ECO:0007669"/>
    <property type="project" value="InterPro"/>
</dbReference>
<evidence type="ECO:0000256" key="9">
    <source>
        <dbReference type="SAM" id="Coils"/>
    </source>
</evidence>
<dbReference type="InterPro" id="IPR058584">
    <property type="entry name" value="IMB1_TNPO1-like_TPR"/>
</dbReference>
<keyword evidence="8" id="KW-0539">Nucleus</keyword>
<dbReference type="PROSITE" id="PS50166">
    <property type="entry name" value="IMPORTIN_B_NT"/>
    <property type="match status" value="1"/>
</dbReference>
<feature type="domain" description="Importin N-terminal" evidence="10">
    <location>
        <begin position="36"/>
        <end position="104"/>
    </location>
</feature>
<protein>
    <submittedName>
        <fullName evidence="11">Importin-5</fullName>
    </submittedName>
</protein>
<dbReference type="Pfam" id="PF25574">
    <property type="entry name" value="TPR_IMB1"/>
    <property type="match status" value="1"/>
</dbReference>
<evidence type="ECO:0000256" key="7">
    <source>
        <dbReference type="ARBA" id="ARBA00022990"/>
    </source>
</evidence>
<reference evidence="11 12" key="1">
    <citation type="journal article" date="2018" name="Mol. Biol. Evol.">
        <title>Analysis of the draft genome of the red seaweed Gracilariopsis chorda provides insights into genome size evolution in Rhodophyta.</title>
        <authorList>
            <person name="Lee J."/>
            <person name="Yang E.C."/>
            <person name="Graf L."/>
            <person name="Yang J.H."/>
            <person name="Qiu H."/>
            <person name="Zel Zion U."/>
            <person name="Chan C.X."/>
            <person name="Stephens T.G."/>
            <person name="Weber A.P.M."/>
            <person name="Boo G.H."/>
            <person name="Boo S.M."/>
            <person name="Kim K.M."/>
            <person name="Shin Y."/>
            <person name="Jung M."/>
            <person name="Lee S.J."/>
            <person name="Yim H.S."/>
            <person name="Lee J.H."/>
            <person name="Bhattacharya D."/>
            <person name="Yoon H.S."/>
        </authorList>
    </citation>
    <scope>NUCLEOTIDE SEQUENCE [LARGE SCALE GENOMIC DNA]</scope>
    <source>
        <strain evidence="11 12">SKKU-2015</strain>
        <tissue evidence="11">Whole body</tissue>
    </source>
</reference>
<organism evidence="11 12">
    <name type="scientific">Gracilariopsis chorda</name>
    <dbReference type="NCBI Taxonomy" id="448386"/>
    <lineage>
        <taxon>Eukaryota</taxon>
        <taxon>Rhodophyta</taxon>
        <taxon>Florideophyceae</taxon>
        <taxon>Rhodymeniophycidae</taxon>
        <taxon>Gracilariales</taxon>
        <taxon>Gracilariaceae</taxon>
        <taxon>Gracilariopsis</taxon>
    </lineage>
</organism>
<keyword evidence="12" id="KW-1185">Reference proteome</keyword>
<proteinExistence type="predicted"/>
<evidence type="ECO:0000256" key="4">
    <source>
        <dbReference type="ARBA" id="ARBA00022490"/>
    </source>
</evidence>
<dbReference type="AlphaFoldDB" id="A0A2V3IUE6"/>
<dbReference type="InterPro" id="IPR016024">
    <property type="entry name" value="ARM-type_fold"/>
</dbReference>
<evidence type="ECO:0000256" key="5">
    <source>
        <dbReference type="ARBA" id="ARBA00022737"/>
    </source>
</evidence>
<dbReference type="Proteomes" id="UP000247409">
    <property type="component" value="Unassembled WGS sequence"/>
</dbReference>
<evidence type="ECO:0000313" key="11">
    <source>
        <dbReference type="EMBL" id="PXF45337.1"/>
    </source>
</evidence>
<keyword evidence="5" id="KW-0677">Repeat</keyword>
<dbReference type="PANTHER" id="PTHR10527">
    <property type="entry name" value="IMPORTIN BETA"/>
    <property type="match status" value="1"/>
</dbReference>
<dbReference type="SMART" id="SM00913">
    <property type="entry name" value="IBN_N"/>
    <property type="match status" value="1"/>
</dbReference>
<dbReference type="GO" id="GO:0005634">
    <property type="term" value="C:nucleus"/>
    <property type="evidence" value="ECO:0007669"/>
    <property type="project" value="UniProtKB-SubCell"/>
</dbReference>
<dbReference type="Gene3D" id="1.25.10.10">
    <property type="entry name" value="Leucine-rich Repeat Variant"/>
    <property type="match status" value="1"/>
</dbReference>
<accession>A0A2V3IUE6</accession>
<dbReference type="InterPro" id="IPR057672">
    <property type="entry name" value="TPR_IPO4/5"/>
</dbReference>